<proteinExistence type="predicted"/>
<dbReference type="RefSeq" id="WP_228804702.1">
    <property type="nucleotide sequence ID" value="NZ_CAACYE020000001.1"/>
</dbReference>
<feature type="region of interest" description="Disordered" evidence="1">
    <location>
        <begin position="1"/>
        <end position="39"/>
    </location>
</feature>
<protein>
    <submittedName>
        <fullName evidence="2">Uncharacterized protein conserved in bacteria</fullName>
    </submittedName>
</protein>
<sequence length="459" mass="49701">MTSPATMPPSDPGAPPESSKDVGRAARRRVGRSELGVWETPADRPDPVAILRQQARTRVPGLVPLRYARMAAGIFPFLRGAPAVMAADLAAGPNTGLTVQLCGDAHPANFGLYASPERALVFDLNDFDETLPGPFEWDVKRLVAGLAVAARSNGFGDAHAGRAALGAAAAYRTAIREYATTDALSIWYERTDAERAATLVRKPATRNRFERTLAAARGRTSLQALRKLAEPGPDGAPRIRANPPLVVPADDLDTDVVDEVFAAYRDTLPEERRVLLDRYRVADVAVKVVGVGSVGTRCFIVLLVERHTGTPLFLQVKEAEQSVLAAHLGPSRYEQQGARVVHGQRLIQAAADIFLGWCTGPAGRHFYWRQLRDMKGSADLTTMSPSLLRRYGELCGTTLARAHARSGDRVAIAAYLGKSDAFDRAMAAFALTYADRTAADHQRLIEAIDWGEVPADEPH</sequence>
<gene>
    <name evidence="2" type="ORF">NCTC1935_02928</name>
</gene>
<dbReference type="AlphaFoldDB" id="A0A449H2A4"/>
<dbReference type="InterPro" id="IPR018721">
    <property type="entry name" value="DUF2252"/>
</dbReference>
<evidence type="ECO:0000313" key="2">
    <source>
        <dbReference type="EMBL" id="VFA85091.1"/>
    </source>
</evidence>
<dbReference type="PANTHER" id="PTHR39441:SF1">
    <property type="entry name" value="DUF2252 DOMAIN-CONTAINING PROTEIN"/>
    <property type="match status" value="1"/>
</dbReference>
<dbReference type="Pfam" id="PF10009">
    <property type="entry name" value="DUF2252"/>
    <property type="match status" value="1"/>
</dbReference>
<dbReference type="EMBL" id="CAACYE010000005">
    <property type="protein sequence ID" value="VFA85091.1"/>
    <property type="molecule type" value="Genomic_DNA"/>
</dbReference>
<feature type="compositionally biased region" description="Pro residues" evidence="1">
    <location>
        <begin position="1"/>
        <end position="15"/>
    </location>
</feature>
<name>A0A449H2A4_NOCFR</name>
<dbReference type="PANTHER" id="PTHR39441">
    <property type="entry name" value="DUF2252 DOMAIN-CONTAINING PROTEIN"/>
    <property type="match status" value="1"/>
</dbReference>
<accession>A0A449H2A4</accession>
<organism evidence="2">
    <name type="scientific">Nocardia farcinica</name>
    <dbReference type="NCBI Taxonomy" id="37329"/>
    <lineage>
        <taxon>Bacteria</taxon>
        <taxon>Bacillati</taxon>
        <taxon>Actinomycetota</taxon>
        <taxon>Actinomycetes</taxon>
        <taxon>Mycobacteriales</taxon>
        <taxon>Nocardiaceae</taxon>
        <taxon>Nocardia</taxon>
    </lineage>
</organism>
<reference evidence="2" key="1">
    <citation type="submission" date="2019-02" db="EMBL/GenBank/DDBJ databases">
        <authorList>
            <consortium name="Pathogen Informatics"/>
        </authorList>
    </citation>
    <scope>NUCLEOTIDE SEQUENCE</scope>
    <source>
        <strain evidence="2">3012STDY6733949</strain>
    </source>
</reference>
<evidence type="ECO:0000256" key="1">
    <source>
        <dbReference type="SAM" id="MobiDB-lite"/>
    </source>
</evidence>